<protein>
    <recommendedName>
        <fullName evidence="4">Exocyst subunit Exo70 family protein</fullName>
    </recommendedName>
</protein>
<dbReference type="InParanoid" id="A0A0H2RVM1"/>
<keyword evidence="1" id="KW-0732">Signal</keyword>
<feature type="signal peptide" evidence="1">
    <location>
        <begin position="1"/>
        <end position="16"/>
    </location>
</feature>
<feature type="chain" id="PRO_5005201808" description="Exocyst subunit Exo70 family protein" evidence="1">
    <location>
        <begin position="17"/>
        <end position="322"/>
    </location>
</feature>
<evidence type="ECO:0000313" key="2">
    <source>
        <dbReference type="EMBL" id="KLO13448.1"/>
    </source>
</evidence>
<reference evidence="2 3" key="1">
    <citation type="submission" date="2015-04" db="EMBL/GenBank/DDBJ databases">
        <title>Complete genome sequence of Schizopora paradoxa KUC8140, a cosmopolitan wood degrader in East Asia.</title>
        <authorList>
            <consortium name="DOE Joint Genome Institute"/>
            <person name="Min B."/>
            <person name="Park H."/>
            <person name="Jang Y."/>
            <person name="Kim J.-J."/>
            <person name="Kim K.H."/>
            <person name="Pangilinan J."/>
            <person name="Lipzen A."/>
            <person name="Riley R."/>
            <person name="Grigoriev I.V."/>
            <person name="Spatafora J.W."/>
            <person name="Choi I.-G."/>
        </authorList>
    </citation>
    <scope>NUCLEOTIDE SEQUENCE [LARGE SCALE GENOMIC DNA]</scope>
    <source>
        <strain evidence="2 3">KUC8140</strain>
    </source>
</reference>
<proteinExistence type="predicted"/>
<evidence type="ECO:0000256" key="1">
    <source>
        <dbReference type="SAM" id="SignalP"/>
    </source>
</evidence>
<evidence type="ECO:0008006" key="4">
    <source>
        <dbReference type="Google" id="ProtNLM"/>
    </source>
</evidence>
<dbReference type="Proteomes" id="UP000053477">
    <property type="component" value="Unassembled WGS sequence"/>
</dbReference>
<evidence type="ECO:0000313" key="3">
    <source>
        <dbReference type="Proteomes" id="UP000053477"/>
    </source>
</evidence>
<dbReference type="EMBL" id="KQ085959">
    <property type="protein sequence ID" value="KLO13448.1"/>
    <property type="molecule type" value="Genomic_DNA"/>
</dbReference>
<organism evidence="2 3">
    <name type="scientific">Schizopora paradoxa</name>
    <dbReference type="NCBI Taxonomy" id="27342"/>
    <lineage>
        <taxon>Eukaryota</taxon>
        <taxon>Fungi</taxon>
        <taxon>Dikarya</taxon>
        <taxon>Basidiomycota</taxon>
        <taxon>Agaricomycotina</taxon>
        <taxon>Agaricomycetes</taxon>
        <taxon>Hymenochaetales</taxon>
        <taxon>Schizoporaceae</taxon>
        <taxon>Schizopora</taxon>
    </lineage>
</organism>
<accession>A0A0H2RVM1</accession>
<keyword evidence="3" id="KW-1185">Reference proteome</keyword>
<gene>
    <name evidence="2" type="ORF">SCHPADRAFT_928524</name>
</gene>
<dbReference type="AlphaFoldDB" id="A0A0H2RVM1"/>
<sequence length="322" mass="36249">MALLATFLLCIHEVLNDLESVSRSFRIPLGAESDNKHCKEWESLTKRFLEVKGLVRKHAEQGRVKLKDTLGPLSGFLCSENSASMKQSEIIMSLENGLEDFIAESHRKAALATEICEEVVKAIDHNLGTRNDYPHHIRRCLNKVKTNLLGLIEGEIWIDSDSNINQESFGLVEALRVFINPRTHQKLLSALNKTERAGSFSEQSSSGGLMKVNVLKILMDAGNLLARDIQESKAWKDNFRLLVELYDCYSNALGRFVEACIIYPSQQWSIFDICFKRRTRDTMTNGLSVCQGTPLGDGENSNEKSKNNNNLIVRILKAFMGI</sequence>
<name>A0A0H2RVM1_9AGAM</name>